<dbReference type="Pfam" id="PF08205">
    <property type="entry name" value="C2-set_2"/>
    <property type="match status" value="1"/>
</dbReference>
<keyword evidence="5" id="KW-0393">Immunoglobulin domain</keyword>
<feature type="domain" description="Ig-like" evidence="6">
    <location>
        <begin position="27"/>
        <end position="124"/>
    </location>
</feature>
<accession>A0A423TV16</accession>
<keyword evidence="4" id="KW-0325">Glycoprotein</keyword>
<organism evidence="7 8">
    <name type="scientific">Penaeus vannamei</name>
    <name type="common">Whiteleg shrimp</name>
    <name type="synonym">Litopenaeus vannamei</name>
    <dbReference type="NCBI Taxonomy" id="6689"/>
    <lineage>
        <taxon>Eukaryota</taxon>
        <taxon>Metazoa</taxon>
        <taxon>Ecdysozoa</taxon>
        <taxon>Arthropoda</taxon>
        <taxon>Crustacea</taxon>
        <taxon>Multicrustacea</taxon>
        <taxon>Malacostraca</taxon>
        <taxon>Eumalacostraca</taxon>
        <taxon>Eucarida</taxon>
        <taxon>Decapoda</taxon>
        <taxon>Dendrobranchiata</taxon>
        <taxon>Penaeoidea</taxon>
        <taxon>Penaeidae</taxon>
        <taxon>Penaeus</taxon>
    </lineage>
</organism>
<evidence type="ECO:0000313" key="7">
    <source>
        <dbReference type="EMBL" id="ROT80252.1"/>
    </source>
</evidence>
<keyword evidence="2" id="KW-0472">Membrane</keyword>
<evidence type="ECO:0000313" key="8">
    <source>
        <dbReference type="Proteomes" id="UP000283509"/>
    </source>
</evidence>
<evidence type="ECO:0000256" key="1">
    <source>
        <dbReference type="ARBA" id="ARBA00004479"/>
    </source>
</evidence>
<protein>
    <submittedName>
        <fullName evidence="7">Nephrin</fullName>
    </submittedName>
</protein>
<dbReference type="Proteomes" id="UP000283509">
    <property type="component" value="Unassembled WGS sequence"/>
</dbReference>
<feature type="domain" description="Ig-like" evidence="6">
    <location>
        <begin position="159"/>
        <end position="196"/>
    </location>
</feature>
<dbReference type="InterPro" id="IPR013783">
    <property type="entry name" value="Ig-like_fold"/>
</dbReference>
<evidence type="ECO:0000259" key="6">
    <source>
        <dbReference type="PROSITE" id="PS50835"/>
    </source>
</evidence>
<keyword evidence="3" id="KW-1015">Disulfide bond</keyword>
<dbReference type="InterPro" id="IPR036179">
    <property type="entry name" value="Ig-like_dom_sf"/>
</dbReference>
<gene>
    <name evidence="7" type="ORF">C7M84_001019</name>
</gene>
<dbReference type="EMBL" id="QCYY01001138">
    <property type="protein sequence ID" value="ROT80252.1"/>
    <property type="molecule type" value="Genomic_DNA"/>
</dbReference>
<evidence type="ECO:0000256" key="2">
    <source>
        <dbReference type="ARBA" id="ARBA00023136"/>
    </source>
</evidence>
<proteinExistence type="predicted"/>
<dbReference type="InterPro" id="IPR007110">
    <property type="entry name" value="Ig-like_dom"/>
</dbReference>
<dbReference type="InterPro" id="IPR013162">
    <property type="entry name" value="CD80_C2-set"/>
</dbReference>
<keyword evidence="8" id="KW-1185">Reference proteome</keyword>
<evidence type="ECO:0000256" key="4">
    <source>
        <dbReference type="ARBA" id="ARBA00023180"/>
    </source>
</evidence>
<dbReference type="SUPFAM" id="SSF48726">
    <property type="entry name" value="Immunoglobulin"/>
    <property type="match status" value="1"/>
</dbReference>
<dbReference type="GO" id="GO:0016020">
    <property type="term" value="C:membrane"/>
    <property type="evidence" value="ECO:0007669"/>
    <property type="project" value="UniProtKB-SubCell"/>
</dbReference>
<name>A0A423TV16_PENVA</name>
<sequence length="309" mass="33728">MYECRVSNALLAQPLSSNVTLTVHYPPEGVTLSTPAVVGVDQRFSARCVTSPARPPAVITWMIQGILTTNVPSDVIEGEEGGWVTTSDLTSEYVNLENVSEVGLACRAHNPASDWVVSESSSITITRPPGRPLLKLEILEGNKNALETVAARGQVSEGPQTVEPQQVVKPKHVVAGMTLRATCISVGGNPPPTITWVVTAALLVGTIPPSVSLLNPPRLLHDPVFGTFPERISHFPVISGRFLQLSFFRRRIYKRQERMKVTLNQTEAATQGQTRFRVRESDNGAEILCEHINQRNTAYSCFKPSPQSP</sequence>
<comment type="subcellular location">
    <subcellularLocation>
        <location evidence="1">Membrane</location>
        <topology evidence="1">Single-pass type I membrane protein</topology>
    </subcellularLocation>
</comment>
<dbReference type="AlphaFoldDB" id="A0A423TV16"/>
<evidence type="ECO:0000256" key="5">
    <source>
        <dbReference type="ARBA" id="ARBA00023319"/>
    </source>
</evidence>
<reference evidence="7 8" key="2">
    <citation type="submission" date="2019-01" db="EMBL/GenBank/DDBJ databases">
        <title>The decoding of complex shrimp genome reveals the adaptation for benthos swimmer, frequently molting mechanism and breeding impact on genome.</title>
        <authorList>
            <person name="Sun Y."/>
            <person name="Gao Y."/>
            <person name="Yu Y."/>
        </authorList>
    </citation>
    <scope>NUCLEOTIDE SEQUENCE [LARGE SCALE GENOMIC DNA]</scope>
    <source>
        <tissue evidence="7">Muscle</tissue>
    </source>
</reference>
<dbReference type="Gene3D" id="2.60.40.10">
    <property type="entry name" value="Immunoglobulins"/>
    <property type="match status" value="2"/>
</dbReference>
<dbReference type="PANTHER" id="PTHR11640">
    <property type="entry name" value="NEPHRIN"/>
    <property type="match status" value="1"/>
</dbReference>
<dbReference type="PROSITE" id="PS50835">
    <property type="entry name" value="IG_LIKE"/>
    <property type="match status" value="2"/>
</dbReference>
<dbReference type="InterPro" id="IPR051275">
    <property type="entry name" value="Cell_adhesion_signaling"/>
</dbReference>
<evidence type="ECO:0000256" key="3">
    <source>
        <dbReference type="ARBA" id="ARBA00023157"/>
    </source>
</evidence>
<reference evidence="7 8" key="1">
    <citation type="submission" date="2018-04" db="EMBL/GenBank/DDBJ databases">
        <authorList>
            <person name="Zhang X."/>
            <person name="Yuan J."/>
            <person name="Li F."/>
            <person name="Xiang J."/>
        </authorList>
    </citation>
    <scope>NUCLEOTIDE SEQUENCE [LARGE SCALE GENOMIC DNA]</scope>
    <source>
        <tissue evidence="7">Muscle</tissue>
    </source>
</reference>
<comment type="caution">
    <text evidence="7">The sequence shown here is derived from an EMBL/GenBank/DDBJ whole genome shotgun (WGS) entry which is preliminary data.</text>
</comment>